<feature type="domain" description="Histidine kinase" evidence="22">
    <location>
        <begin position="474"/>
        <end position="695"/>
    </location>
</feature>
<dbReference type="Pfam" id="PF01590">
    <property type="entry name" value="GAF"/>
    <property type="match status" value="1"/>
</dbReference>
<feature type="modified residue" description="Phosphohistidine" evidence="20">
    <location>
        <position position="917"/>
    </location>
</feature>
<comment type="subunit">
    <text evidence="17">At low DSF concentrations, interacts with RpfF.</text>
</comment>
<feature type="domain" description="PAS" evidence="24">
    <location>
        <begin position="154"/>
        <end position="200"/>
    </location>
</feature>
<reference evidence="26 27" key="1">
    <citation type="submission" date="2016-10" db="EMBL/GenBank/DDBJ databases">
        <authorList>
            <person name="de Groot N.N."/>
        </authorList>
    </citation>
    <scope>NUCLEOTIDE SEQUENCE [LARGE SCALE GENOMIC DNA]</scope>
    <source>
        <strain evidence="26 27">APO</strain>
    </source>
</reference>
<dbReference type="SUPFAM" id="SSF47384">
    <property type="entry name" value="Homodimeric domain of signal transducing histidine kinase"/>
    <property type="match status" value="1"/>
</dbReference>
<dbReference type="InterPro" id="IPR036641">
    <property type="entry name" value="HPT_dom_sf"/>
</dbReference>
<keyword evidence="14" id="KW-0902">Two-component regulatory system</keyword>
<dbReference type="SUPFAM" id="SSF55785">
    <property type="entry name" value="PYP-like sensor domain (PAS domain)"/>
    <property type="match status" value="1"/>
</dbReference>
<dbReference type="SMART" id="SM00388">
    <property type="entry name" value="HisKA"/>
    <property type="match status" value="1"/>
</dbReference>
<dbReference type="CDD" id="cd00130">
    <property type="entry name" value="PAS"/>
    <property type="match status" value="1"/>
</dbReference>
<dbReference type="InterPro" id="IPR013656">
    <property type="entry name" value="PAS_4"/>
</dbReference>
<gene>
    <name evidence="26" type="ORF">SAMN05192546_102345</name>
</gene>
<evidence type="ECO:0000256" key="10">
    <source>
        <dbReference type="ARBA" id="ARBA00022741"/>
    </source>
</evidence>
<dbReference type="Gene3D" id="3.30.450.40">
    <property type="match status" value="1"/>
</dbReference>
<dbReference type="Gene3D" id="3.40.50.2300">
    <property type="match status" value="1"/>
</dbReference>
<dbReference type="OrthoDB" id="9790669at2"/>
<dbReference type="PANTHER" id="PTHR45339:SF1">
    <property type="entry name" value="HYBRID SIGNAL TRANSDUCTION HISTIDINE KINASE J"/>
    <property type="match status" value="1"/>
</dbReference>
<dbReference type="AlphaFoldDB" id="A0A1H3KG05"/>
<evidence type="ECO:0000256" key="16">
    <source>
        <dbReference type="ARBA" id="ARBA00024867"/>
    </source>
</evidence>
<evidence type="ECO:0000259" key="22">
    <source>
        <dbReference type="PROSITE" id="PS50109"/>
    </source>
</evidence>
<dbReference type="CDD" id="cd16922">
    <property type="entry name" value="HATPase_EvgS-ArcB-TorS-like"/>
    <property type="match status" value="1"/>
</dbReference>
<comment type="similarity">
    <text evidence="3">In the N-terminal section; belongs to the phytochrome family.</text>
</comment>
<dbReference type="SUPFAM" id="SSF55781">
    <property type="entry name" value="GAF domain-like"/>
    <property type="match status" value="1"/>
</dbReference>
<evidence type="ECO:0000256" key="19">
    <source>
        <dbReference type="ARBA" id="ARBA00074306"/>
    </source>
</evidence>
<keyword evidence="6" id="KW-1003">Cell membrane</keyword>
<keyword evidence="12" id="KW-0067">ATP-binding</keyword>
<dbReference type="CDD" id="cd00082">
    <property type="entry name" value="HisKA"/>
    <property type="match status" value="1"/>
</dbReference>
<dbReference type="EC" id="2.7.13.3" evidence="4"/>
<keyword evidence="10" id="KW-0547">Nucleotide-binding</keyword>
<dbReference type="InterPro" id="IPR035965">
    <property type="entry name" value="PAS-like_dom_sf"/>
</dbReference>
<evidence type="ECO:0000259" key="24">
    <source>
        <dbReference type="PROSITE" id="PS50112"/>
    </source>
</evidence>
<dbReference type="SUPFAM" id="SSF55874">
    <property type="entry name" value="ATPase domain of HSP90 chaperone/DNA topoisomerase II/histidine kinase"/>
    <property type="match status" value="1"/>
</dbReference>
<keyword evidence="15" id="KW-0472">Membrane</keyword>
<dbReference type="InterPro" id="IPR036890">
    <property type="entry name" value="HATPase_C_sf"/>
</dbReference>
<dbReference type="SMART" id="SM00091">
    <property type="entry name" value="PAS"/>
    <property type="match status" value="1"/>
</dbReference>
<evidence type="ECO:0000313" key="27">
    <source>
        <dbReference type="Proteomes" id="UP000199230"/>
    </source>
</evidence>
<dbReference type="InterPro" id="IPR036097">
    <property type="entry name" value="HisK_dim/P_sf"/>
</dbReference>
<accession>A0A1H3KG05</accession>
<organism evidence="26 27">
    <name type="scientific">Tindallia californiensis</name>
    <dbReference type="NCBI Taxonomy" id="159292"/>
    <lineage>
        <taxon>Bacteria</taxon>
        <taxon>Bacillati</taxon>
        <taxon>Bacillota</taxon>
        <taxon>Clostridia</taxon>
        <taxon>Peptostreptococcales</taxon>
        <taxon>Tindalliaceae</taxon>
        <taxon>Tindallia</taxon>
    </lineage>
</organism>
<dbReference type="GO" id="GO:0005886">
    <property type="term" value="C:plasma membrane"/>
    <property type="evidence" value="ECO:0007669"/>
    <property type="project" value="UniProtKB-SubCell"/>
</dbReference>
<dbReference type="InterPro" id="IPR008207">
    <property type="entry name" value="Sig_transdc_His_kin_Hpt_dom"/>
</dbReference>
<dbReference type="InterPro" id="IPR001789">
    <property type="entry name" value="Sig_transdc_resp-reg_receiver"/>
</dbReference>
<dbReference type="InterPro" id="IPR000014">
    <property type="entry name" value="PAS"/>
</dbReference>
<dbReference type="InterPro" id="IPR029016">
    <property type="entry name" value="GAF-like_dom_sf"/>
</dbReference>
<dbReference type="PROSITE" id="PS50894">
    <property type="entry name" value="HPT"/>
    <property type="match status" value="1"/>
</dbReference>
<dbReference type="EMBL" id="FNPV01000002">
    <property type="protein sequence ID" value="SDY51077.1"/>
    <property type="molecule type" value="Genomic_DNA"/>
</dbReference>
<evidence type="ECO:0000256" key="18">
    <source>
        <dbReference type="ARBA" id="ARBA00068150"/>
    </source>
</evidence>
<name>A0A1H3KG05_9FIRM</name>
<dbReference type="Gene3D" id="1.10.287.130">
    <property type="match status" value="1"/>
</dbReference>
<keyword evidence="27" id="KW-1185">Reference proteome</keyword>
<keyword evidence="11" id="KW-0418">Kinase</keyword>
<keyword evidence="7 21" id="KW-0597">Phosphoprotein</keyword>
<dbReference type="Gene3D" id="3.30.450.20">
    <property type="entry name" value="PAS domain"/>
    <property type="match status" value="1"/>
</dbReference>
<keyword evidence="9" id="KW-0812">Transmembrane</keyword>
<proteinExistence type="inferred from homology"/>
<dbReference type="Gene3D" id="3.30.565.10">
    <property type="entry name" value="Histidine kinase-like ATPase, C-terminal domain"/>
    <property type="match status" value="1"/>
</dbReference>
<evidence type="ECO:0000256" key="13">
    <source>
        <dbReference type="ARBA" id="ARBA00022989"/>
    </source>
</evidence>
<dbReference type="Pfam" id="PF00512">
    <property type="entry name" value="HisKA"/>
    <property type="match status" value="1"/>
</dbReference>
<dbReference type="PROSITE" id="PS50110">
    <property type="entry name" value="RESPONSE_REGULATORY"/>
    <property type="match status" value="1"/>
</dbReference>
<dbReference type="STRING" id="159292.SAMN05192546_102345"/>
<evidence type="ECO:0000256" key="1">
    <source>
        <dbReference type="ARBA" id="ARBA00000085"/>
    </source>
</evidence>
<dbReference type="InterPro" id="IPR003594">
    <property type="entry name" value="HATPase_dom"/>
</dbReference>
<comment type="subcellular location">
    <subcellularLocation>
        <location evidence="2">Cell membrane</location>
        <topology evidence="2">Multi-pass membrane protein</topology>
    </subcellularLocation>
</comment>
<evidence type="ECO:0000256" key="14">
    <source>
        <dbReference type="ARBA" id="ARBA00023012"/>
    </source>
</evidence>
<dbReference type="Gene3D" id="1.20.120.160">
    <property type="entry name" value="HPT domain"/>
    <property type="match status" value="1"/>
</dbReference>
<evidence type="ECO:0000256" key="5">
    <source>
        <dbReference type="ARBA" id="ARBA00018672"/>
    </source>
</evidence>
<dbReference type="SUPFAM" id="SSF47226">
    <property type="entry name" value="Histidine-containing phosphotransfer domain, HPT domain"/>
    <property type="match status" value="1"/>
</dbReference>
<dbReference type="GO" id="GO:0000155">
    <property type="term" value="F:phosphorelay sensor kinase activity"/>
    <property type="evidence" value="ECO:0007669"/>
    <property type="project" value="InterPro"/>
</dbReference>
<dbReference type="PROSITE" id="PS50109">
    <property type="entry name" value="HIS_KIN"/>
    <property type="match status" value="1"/>
</dbReference>
<dbReference type="SMART" id="SM00448">
    <property type="entry name" value="REC"/>
    <property type="match status" value="1"/>
</dbReference>
<evidence type="ECO:0000256" key="20">
    <source>
        <dbReference type="PROSITE-ProRule" id="PRU00110"/>
    </source>
</evidence>
<dbReference type="SMART" id="SM00387">
    <property type="entry name" value="HATPase_c"/>
    <property type="match status" value="1"/>
</dbReference>
<keyword evidence="13" id="KW-1133">Transmembrane helix</keyword>
<evidence type="ECO:0000256" key="12">
    <source>
        <dbReference type="ARBA" id="ARBA00022840"/>
    </source>
</evidence>
<comment type="function">
    <text evidence="16">May play the central regulatory role in sporulation. It may be an element of the effector pathway responsible for the activation of sporulation genes in response to nutritional stress. Spo0A may act in concert with spo0H (a sigma factor) to control the expression of some genes that are critical to the sporulation process.</text>
</comment>
<sequence length="976" mass="112449">MDYQVWSHILLELALSVSGEQELKKLLKKSSRAFLNRLGSVYIGFYQWEQQGAERILSLPRRAADNPTFQKGTLEIERRLIEGHELEVVIANEEYYFYGYPLKNIGFLILAQTELLSKQLVYELTPIVDMLAQNMRACLESEKRKEMETALQNERSFLKALINTIPDIIFFKDDKGTYQLVNQAAGKLIGKLPDEIIGKTDENLHLFEKAKAFRERDLMVMKSGEIHFSESFYENQWNEEVPYETLLTPFYGQTRTLQGIIGVSRNVTERKKYEEAMDARIRFQYLLMHLATDFMNVTINNIDEAIDQALYQAGKYTEVDRAYVFEYDFDAGIMNNTHEWCKEGISASIDILQNIPCKDFMEGWVREHQQGKTVYIESVEKLKEGSLLKEILNQQAIKSLLTIPILMEKKCLGFIGFDSVKKEKKWIEDEIVLLKVMAELFSNVWIRKKREMDLIVAREEAEKANVAKSEFLANMSHEIRTPLNGIVSMLYLLQDADLSIEQREYVNTANDSIDSLLSIINNILDLSRIEAGYYEANEEIFNLEAEIDRMIAIVSKKVQEKGLVIGTKYPEDVNRLFKGDRMRIRQVLLNLIGNAIKFTAKGHIKIHCKEEIQDEKSSRLSIAVEDTGIGIAEDRKERIFGKFEQGDASTSKKYEGTGLGLAISKKLAEMMGGDILVDSQLHHGAIFTFIITLQRVKWIEQEITTPIVAVEKWKEKEISEKNISILLVDDHKSNRKAAKMILEKRGYQVIEAEEGYEAIEKIQKIPVDLVLMDIQMPVIDGYETTRRIRDLKGRYSTIPIVALTANATTTDREKSLEVGMNDHLPKPFQPKKLQEMVMKYVRKDQESGKNVSLKNKELQLEEPMVFDAEAFWERYEKDFEMASVVLEAFCEDLNQQLDKWDHDVDKENMKVIMEEAHNLKGASAYASALSVNKKAVELMEVAEQQDVESVKKIVKALWVEKGKFEKQISLWIRSFS</sequence>
<evidence type="ECO:0000256" key="11">
    <source>
        <dbReference type="ARBA" id="ARBA00022777"/>
    </source>
</evidence>
<dbReference type="PRINTS" id="PR00344">
    <property type="entry name" value="BCTRLSENSOR"/>
</dbReference>
<evidence type="ECO:0000256" key="6">
    <source>
        <dbReference type="ARBA" id="ARBA00022475"/>
    </source>
</evidence>
<dbReference type="InterPro" id="IPR003018">
    <property type="entry name" value="GAF"/>
</dbReference>
<dbReference type="SUPFAM" id="SSF52172">
    <property type="entry name" value="CheY-like"/>
    <property type="match status" value="1"/>
</dbReference>
<dbReference type="CDD" id="cd17546">
    <property type="entry name" value="REC_hyHK_CKI1_RcsC-like"/>
    <property type="match status" value="1"/>
</dbReference>
<dbReference type="RefSeq" id="WP_093311330.1">
    <property type="nucleotide sequence ID" value="NZ_FNPV01000002.1"/>
</dbReference>
<dbReference type="Pfam" id="PF01627">
    <property type="entry name" value="Hpt"/>
    <property type="match status" value="1"/>
</dbReference>
<evidence type="ECO:0000259" key="25">
    <source>
        <dbReference type="PROSITE" id="PS50894"/>
    </source>
</evidence>
<evidence type="ECO:0000256" key="8">
    <source>
        <dbReference type="ARBA" id="ARBA00022679"/>
    </source>
</evidence>
<dbReference type="InterPro" id="IPR004358">
    <property type="entry name" value="Sig_transdc_His_kin-like_C"/>
</dbReference>
<dbReference type="FunFam" id="1.10.287.130:FF:000002">
    <property type="entry name" value="Two-component osmosensing histidine kinase"/>
    <property type="match status" value="1"/>
</dbReference>
<evidence type="ECO:0000256" key="7">
    <source>
        <dbReference type="ARBA" id="ARBA00022553"/>
    </source>
</evidence>
<dbReference type="GO" id="GO:0005524">
    <property type="term" value="F:ATP binding"/>
    <property type="evidence" value="ECO:0007669"/>
    <property type="project" value="UniProtKB-KW"/>
</dbReference>
<feature type="modified residue" description="4-aspartylphosphate" evidence="21">
    <location>
        <position position="773"/>
    </location>
</feature>
<dbReference type="NCBIfam" id="TIGR00229">
    <property type="entry name" value="sensory_box"/>
    <property type="match status" value="1"/>
</dbReference>
<keyword evidence="8" id="KW-0808">Transferase</keyword>
<evidence type="ECO:0000256" key="2">
    <source>
        <dbReference type="ARBA" id="ARBA00004651"/>
    </source>
</evidence>
<dbReference type="Proteomes" id="UP000199230">
    <property type="component" value="Unassembled WGS sequence"/>
</dbReference>
<dbReference type="InterPro" id="IPR003661">
    <property type="entry name" value="HisK_dim/P_dom"/>
</dbReference>
<feature type="domain" description="Response regulatory" evidence="23">
    <location>
        <begin position="724"/>
        <end position="841"/>
    </location>
</feature>
<evidence type="ECO:0000256" key="21">
    <source>
        <dbReference type="PROSITE-ProRule" id="PRU00169"/>
    </source>
</evidence>
<dbReference type="Pfam" id="PF00072">
    <property type="entry name" value="Response_reg"/>
    <property type="match status" value="1"/>
</dbReference>
<evidence type="ECO:0000256" key="9">
    <source>
        <dbReference type="ARBA" id="ARBA00022692"/>
    </source>
</evidence>
<dbReference type="InterPro" id="IPR011006">
    <property type="entry name" value="CheY-like_superfamily"/>
</dbReference>
<protein>
    <recommendedName>
        <fullName evidence="19">Circadian input-output histidine kinase CikA</fullName>
        <ecNumber evidence="4">2.7.13.3</ecNumber>
    </recommendedName>
    <alternativeName>
        <fullName evidence="18">Sensory/regulatory protein RpfC</fullName>
    </alternativeName>
    <alternativeName>
        <fullName evidence="5">Stage 0 sporulation protein A homolog</fullName>
    </alternativeName>
</protein>
<dbReference type="PANTHER" id="PTHR45339">
    <property type="entry name" value="HYBRID SIGNAL TRANSDUCTION HISTIDINE KINASE J"/>
    <property type="match status" value="1"/>
</dbReference>
<feature type="domain" description="HPt" evidence="25">
    <location>
        <begin position="878"/>
        <end position="971"/>
    </location>
</feature>
<comment type="catalytic activity">
    <reaction evidence="1">
        <text>ATP + protein L-histidine = ADP + protein N-phospho-L-histidine.</text>
        <dbReference type="EC" id="2.7.13.3"/>
    </reaction>
</comment>
<dbReference type="FunFam" id="3.30.565.10:FF:000010">
    <property type="entry name" value="Sensor histidine kinase RcsC"/>
    <property type="match status" value="1"/>
</dbReference>
<evidence type="ECO:0000256" key="17">
    <source>
        <dbReference type="ARBA" id="ARBA00064003"/>
    </source>
</evidence>
<dbReference type="InterPro" id="IPR005467">
    <property type="entry name" value="His_kinase_dom"/>
</dbReference>
<evidence type="ECO:0000256" key="3">
    <source>
        <dbReference type="ARBA" id="ARBA00006402"/>
    </source>
</evidence>
<dbReference type="Pfam" id="PF08448">
    <property type="entry name" value="PAS_4"/>
    <property type="match status" value="1"/>
</dbReference>
<evidence type="ECO:0000259" key="23">
    <source>
        <dbReference type="PROSITE" id="PS50110"/>
    </source>
</evidence>
<evidence type="ECO:0000256" key="4">
    <source>
        <dbReference type="ARBA" id="ARBA00012438"/>
    </source>
</evidence>
<dbReference type="Pfam" id="PF02518">
    <property type="entry name" value="HATPase_c"/>
    <property type="match status" value="1"/>
</dbReference>
<evidence type="ECO:0000256" key="15">
    <source>
        <dbReference type="ARBA" id="ARBA00023136"/>
    </source>
</evidence>
<evidence type="ECO:0000313" key="26">
    <source>
        <dbReference type="EMBL" id="SDY51077.1"/>
    </source>
</evidence>
<dbReference type="PROSITE" id="PS50112">
    <property type="entry name" value="PAS"/>
    <property type="match status" value="1"/>
</dbReference>